<dbReference type="Pfam" id="PF13361">
    <property type="entry name" value="UvrD_C"/>
    <property type="match status" value="1"/>
</dbReference>
<feature type="binding site" evidence="11">
    <location>
        <begin position="28"/>
        <end position="35"/>
    </location>
    <ligand>
        <name>ATP</name>
        <dbReference type="ChEBI" id="CHEBI:30616"/>
    </ligand>
</feature>
<keyword evidence="3 11" id="KW-0378">Hydrolase</keyword>
<keyword evidence="4 11" id="KW-0347">Helicase</keyword>
<dbReference type="FunFam" id="1.10.10.160:FF:000001">
    <property type="entry name" value="ATP-dependent DNA helicase"/>
    <property type="match status" value="1"/>
</dbReference>
<feature type="region of interest" description="Disordered" evidence="12">
    <location>
        <begin position="709"/>
        <end position="755"/>
    </location>
</feature>
<feature type="region of interest" description="Disordered" evidence="12">
    <location>
        <begin position="771"/>
        <end position="799"/>
    </location>
</feature>
<name>A0A9D2UY60_9ACTN</name>
<evidence type="ECO:0000256" key="7">
    <source>
        <dbReference type="ARBA" id="ARBA00023235"/>
    </source>
</evidence>
<evidence type="ECO:0000259" key="14">
    <source>
        <dbReference type="PROSITE" id="PS51217"/>
    </source>
</evidence>
<dbReference type="InterPro" id="IPR013986">
    <property type="entry name" value="DExx_box_DNA_helicase_dom_sf"/>
</dbReference>
<dbReference type="GO" id="GO:0005829">
    <property type="term" value="C:cytosol"/>
    <property type="evidence" value="ECO:0007669"/>
    <property type="project" value="TreeGrafter"/>
</dbReference>
<reference evidence="15" key="1">
    <citation type="journal article" date="2021" name="PeerJ">
        <title>Extensive microbial diversity within the chicken gut microbiome revealed by metagenomics and culture.</title>
        <authorList>
            <person name="Gilroy R."/>
            <person name="Ravi A."/>
            <person name="Getino M."/>
            <person name="Pursley I."/>
            <person name="Horton D.L."/>
            <person name="Alikhan N.F."/>
            <person name="Baker D."/>
            <person name="Gharbi K."/>
            <person name="Hall N."/>
            <person name="Watson M."/>
            <person name="Adriaenssens E.M."/>
            <person name="Foster-Nyarko E."/>
            <person name="Jarju S."/>
            <person name="Secka A."/>
            <person name="Antonio M."/>
            <person name="Oren A."/>
            <person name="Chaudhuri R.R."/>
            <person name="La Ragione R."/>
            <person name="Hildebrand F."/>
            <person name="Pallen M.J."/>
        </authorList>
    </citation>
    <scope>NUCLEOTIDE SEQUENCE</scope>
    <source>
        <strain evidence="15">ChiGjej6B6-11269</strain>
    </source>
</reference>
<feature type="compositionally biased region" description="Low complexity" evidence="12">
    <location>
        <begin position="771"/>
        <end position="792"/>
    </location>
</feature>
<evidence type="ECO:0000256" key="2">
    <source>
        <dbReference type="ARBA" id="ARBA00022741"/>
    </source>
</evidence>
<evidence type="ECO:0000256" key="6">
    <source>
        <dbReference type="ARBA" id="ARBA00023125"/>
    </source>
</evidence>
<dbReference type="InterPro" id="IPR014017">
    <property type="entry name" value="DNA_helicase_UvrD-like_C"/>
</dbReference>
<organism evidence="15 16">
    <name type="scientific">Slackia equolifaciens</name>
    <dbReference type="NCBI Taxonomy" id="498718"/>
    <lineage>
        <taxon>Bacteria</taxon>
        <taxon>Bacillati</taxon>
        <taxon>Actinomycetota</taxon>
        <taxon>Coriobacteriia</taxon>
        <taxon>Eggerthellales</taxon>
        <taxon>Eggerthellaceae</taxon>
        <taxon>Slackia</taxon>
    </lineage>
</organism>
<dbReference type="GO" id="GO:0000725">
    <property type="term" value="P:recombinational repair"/>
    <property type="evidence" value="ECO:0007669"/>
    <property type="project" value="TreeGrafter"/>
</dbReference>
<dbReference type="Pfam" id="PF21196">
    <property type="entry name" value="PcrA_UvrD_tudor"/>
    <property type="match status" value="1"/>
</dbReference>
<evidence type="ECO:0000256" key="12">
    <source>
        <dbReference type="SAM" id="MobiDB-lite"/>
    </source>
</evidence>
<dbReference type="GO" id="GO:0009314">
    <property type="term" value="P:response to radiation"/>
    <property type="evidence" value="ECO:0007669"/>
    <property type="project" value="UniProtKB-ARBA"/>
</dbReference>
<dbReference type="Gene3D" id="1.10.486.10">
    <property type="entry name" value="PCRA, domain 4"/>
    <property type="match status" value="1"/>
</dbReference>
<evidence type="ECO:0000313" key="16">
    <source>
        <dbReference type="Proteomes" id="UP000786989"/>
    </source>
</evidence>
<dbReference type="GO" id="GO:0033202">
    <property type="term" value="C:DNA helicase complex"/>
    <property type="evidence" value="ECO:0007669"/>
    <property type="project" value="TreeGrafter"/>
</dbReference>
<comment type="catalytic activity">
    <reaction evidence="8">
        <text>Couples ATP hydrolysis with the unwinding of duplex DNA by translocating in the 3'-5' direction.</text>
        <dbReference type="EC" id="5.6.2.4"/>
    </reaction>
</comment>
<evidence type="ECO:0000256" key="1">
    <source>
        <dbReference type="ARBA" id="ARBA00009922"/>
    </source>
</evidence>
<dbReference type="Gene3D" id="1.10.10.160">
    <property type="match status" value="1"/>
</dbReference>
<sequence>MSTVDIDSLNEAQREAVLCTEGPLLVLAGAGSGKTRVLTYRIAHMLSDLNVQPWQILAITFTNKAAAEMRERLGALVGPAARGMWVSTFHSMCVRILRVDCERLGFDKGFTIYDDDDSKRLVKEIMAELDIDPKRYPIQNIRSRISQAKNELIVPGDFAKDARDPGAKVAARVYEKLQQRLKAANAFDFDDLLVYTWLLLKNHPDVLEAYQDRFRYILVDEYQDTNHAQYEICRMLAAKNKNIMVVGDDDQSIYSWRGADIRNILEFEQDYPNAHTVKLEENYRSTGNILAAANAVVANNIHRKQKRLYTQAGEGEKINVYMAADERDEGRWIAAEIEHQRAEGIPYDQIAVFYRTNAQSRSLEDMLLRAGVPYRIVGGTRFFDRAEIRDVMAYLTLLVNPADDIAAKRVINTPRRGIGKTTIEYIESAARQANMPFMMAAELCVADDHLQMRARTALGAFVSLIEEARSYGGDLRKVIEAVIDKSGLIAALQAENTDEARGRIENIKEFLSVVDEYVESHQDNDEDAFIEVVGTGGEEPAGETFGDSGTGQGQLSMTTLVASDSEGSFGASGSEGLAAIRTLSPYSLADFIEWVRLRTDLDAAEAEDGQAVTLMTVHSSKGLEFDCVFVAGMEETLFPHSNSAHDEAGLEEERRLAYVAITRARKKLYLTCAQTRKIFGDTVANPASRFVGEIPSELRRTIGLGSSGFSGTGWEKRGSRRGISGSGTEAGGGRVFGQSSAGGSRPRNAGRAAGHGGASFADFMGGASSRDASGAGRAAGASRSGSSLGSSGVRTNPNAGKKAAATMTFAVGDTVDHKTFGKGKVIKVDGDLLHVHFAKTGKTKKLLKDYAPIVKIN</sequence>
<dbReference type="CDD" id="cd18807">
    <property type="entry name" value="SF1_C_UvrD"/>
    <property type="match status" value="1"/>
</dbReference>
<evidence type="ECO:0000256" key="11">
    <source>
        <dbReference type="PROSITE-ProRule" id="PRU00560"/>
    </source>
</evidence>
<dbReference type="PANTHER" id="PTHR11070:SF2">
    <property type="entry name" value="ATP-DEPENDENT DNA HELICASE SRS2"/>
    <property type="match status" value="1"/>
</dbReference>
<keyword evidence="2 11" id="KW-0547">Nucleotide-binding</keyword>
<dbReference type="Gene3D" id="3.40.50.300">
    <property type="entry name" value="P-loop containing nucleotide triphosphate hydrolases"/>
    <property type="match status" value="3"/>
</dbReference>
<feature type="domain" description="UvrD-like helicase C-terminal" evidence="14">
    <location>
        <begin position="287"/>
        <end position="622"/>
    </location>
</feature>
<dbReference type="PROSITE" id="PS51217">
    <property type="entry name" value="UVRD_HELICASE_CTER"/>
    <property type="match status" value="1"/>
</dbReference>
<dbReference type="InterPro" id="IPR014016">
    <property type="entry name" value="UvrD-like_ATP-bd"/>
</dbReference>
<dbReference type="InterPro" id="IPR027417">
    <property type="entry name" value="P-loop_NTPase"/>
</dbReference>
<evidence type="ECO:0000256" key="3">
    <source>
        <dbReference type="ARBA" id="ARBA00022801"/>
    </source>
</evidence>
<evidence type="ECO:0000259" key="13">
    <source>
        <dbReference type="PROSITE" id="PS51198"/>
    </source>
</evidence>
<proteinExistence type="inferred from homology"/>
<comment type="caution">
    <text evidence="15">The sequence shown here is derived from an EMBL/GenBank/DDBJ whole genome shotgun (WGS) entry which is preliminary data.</text>
</comment>
<dbReference type="GO" id="GO:0043138">
    <property type="term" value="F:3'-5' DNA helicase activity"/>
    <property type="evidence" value="ECO:0007669"/>
    <property type="project" value="UniProtKB-EC"/>
</dbReference>
<dbReference type="EC" id="5.6.2.4" evidence="9"/>
<evidence type="ECO:0000256" key="10">
    <source>
        <dbReference type="ARBA" id="ARBA00048988"/>
    </source>
</evidence>
<reference evidence="15" key="2">
    <citation type="submission" date="2021-09" db="EMBL/GenBank/DDBJ databases">
        <authorList>
            <person name="Gilroy R."/>
        </authorList>
    </citation>
    <scope>NUCLEOTIDE SEQUENCE</scope>
    <source>
        <strain evidence="15">ChiGjej6B6-11269</strain>
    </source>
</reference>
<dbReference type="PROSITE" id="PS51198">
    <property type="entry name" value="UVRD_HELICASE_ATP_BIND"/>
    <property type="match status" value="1"/>
</dbReference>
<keyword evidence="6" id="KW-0238">DNA-binding</keyword>
<dbReference type="AlphaFoldDB" id="A0A9D2UY60"/>
<evidence type="ECO:0000256" key="8">
    <source>
        <dbReference type="ARBA" id="ARBA00034617"/>
    </source>
</evidence>
<dbReference type="Pfam" id="PF00580">
    <property type="entry name" value="UvrD-helicase"/>
    <property type="match status" value="1"/>
</dbReference>
<keyword evidence="7" id="KW-0413">Isomerase</keyword>
<evidence type="ECO:0000256" key="5">
    <source>
        <dbReference type="ARBA" id="ARBA00022840"/>
    </source>
</evidence>
<comment type="catalytic activity">
    <reaction evidence="10">
        <text>ATP + H2O = ADP + phosphate + H(+)</text>
        <dbReference type="Rhea" id="RHEA:13065"/>
        <dbReference type="ChEBI" id="CHEBI:15377"/>
        <dbReference type="ChEBI" id="CHEBI:15378"/>
        <dbReference type="ChEBI" id="CHEBI:30616"/>
        <dbReference type="ChEBI" id="CHEBI:43474"/>
        <dbReference type="ChEBI" id="CHEBI:456216"/>
        <dbReference type="EC" id="5.6.2.4"/>
    </reaction>
</comment>
<dbReference type="EMBL" id="DYWI01000172">
    <property type="protein sequence ID" value="HJF66207.1"/>
    <property type="molecule type" value="Genomic_DNA"/>
</dbReference>
<gene>
    <name evidence="15" type="ORF">K8U77_08875</name>
</gene>
<evidence type="ECO:0000256" key="4">
    <source>
        <dbReference type="ARBA" id="ARBA00022806"/>
    </source>
</evidence>
<dbReference type="SUPFAM" id="SSF52540">
    <property type="entry name" value="P-loop containing nucleoside triphosphate hydrolases"/>
    <property type="match status" value="1"/>
</dbReference>
<accession>A0A9D2UY60</accession>
<protein>
    <recommendedName>
        <fullName evidence="9">DNA 3'-5' helicase</fullName>
        <ecNumber evidence="9">5.6.2.4</ecNumber>
    </recommendedName>
</protein>
<dbReference type="PANTHER" id="PTHR11070">
    <property type="entry name" value="UVRD / RECB / PCRA DNA HELICASE FAMILY MEMBER"/>
    <property type="match status" value="1"/>
</dbReference>
<dbReference type="GO" id="GO:0005524">
    <property type="term" value="F:ATP binding"/>
    <property type="evidence" value="ECO:0007669"/>
    <property type="project" value="UniProtKB-UniRule"/>
</dbReference>
<evidence type="ECO:0000313" key="15">
    <source>
        <dbReference type="EMBL" id="HJF66207.1"/>
    </source>
</evidence>
<keyword evidence="5 11" id="KW-0067">ATP-binding</keyword>
<evidence type="ECO:0000256" key="9">
    <source>
        <dbReference type="ARBA" id="ARBA00034808"/>
    </source>
</evidence>
<dbReference type="Proteomes" id="UP000786989">
    <property type="component" value="Unassembled WGS sequence"/>
</dbReference>
<feature type="domain" description="UvrD-like helicase ATP-binding" evidence="13">
    <location>
        <begin position="7"/>
        <end position="286"/>
    </location>
</feature>
<dbReference type="CDD" id="cd17932">
    <property type="entry name" value="DEXQc_UvrD"/>
    <property type="match status" value="1"/>
</dbReference>
<dbReference type="GO" id="GO:0003677">
    <property type="term" value="F:DNA binding"/>
    <property type="evidence" value="ECO:0007669"/>
    <property type="project" value="UniProtKB-KW"/>
</dbReference>
<feature type="compositionally biased region" description="Gly residues" evidence="12">
    <location>
        <begin position="724"/>
        <end position="735"/>
    </location>
</feature>
<dbReference type="InterPro" id="IPR000212">
    <property type="entry name" value="DNA_helicase_UvrD/REP"/>
</dbReference>
<dbReference type="GO" id="GO:0016787">
    <property type="term" value="F:hydrolase activity"/>
    <property type="evidence" value="ECO:0007669"/>
    <property type="project" value="UniProtKB-UniRule"/>
</dbReference>
<comment type="similarity">
    <text evidence="1">Belongs to the helicase family. UvrD subfamily.</text>
</comment>